<gene>
    <name evidence="9" type="ORF">QG37_06683</name>
</gene>
<evidence type="ECO:0000259" key="8">
    <source>
        <dbReference type="Pfam" id="PF16188"/>
    </source>
</evidence>
<dbReference type="SUPFAM" id="SSF55920">
    <property type="entry name" value="Creatinase/aminopeptidase"/>
    <property type="match status" value="1"/>
</dbReference>
<dbReference type="InterPro" id="IPR050422">
    <property type="entry name" value="X-Pro_aminopeptidase_P"/>
</dbReference>
<dbReference type="InterPro" id="IPR036005">
    <property type="entry name" value="Creatinase/aminopeptidase-like"/>
</dbReference>
<dbReference type="Pfam" id="PF01321">
    <property type="entry name" value="Creatinase_N"/>
    <property type="match status" value="1"/>
</dbReference>
<dbReference type="VEuPathDB" id="FungiDB:CJJ07_000724"/>
<dbReference type="Pfam" id="PF16188">
    <property type="entry name" value="Peptidase_M24_C"/>
    <property type="match status" value="1"/>
</dbReference>
<dbReference type="VEuPathDB" id="FungiDB:CJI96_0004300"/>
<accession>A0A0L0NSG6</accession>
<dbReference type="InterPro" id="IPR000587">
    <property type="entry name" value="Creatinase_N"/>
</dbReference>
<evidence type="ECO:0000256" key="5">
    <source>
        <dbReference type="ARBA" id="ARBA00023211"/>
    </source>
</evidence>
<dbReference type="FunFam" id="3.40.350.10:FF:000003">
    <property type="entry name" value="Xaa-pro aminopeptidase P"/>
    <property type="match status" value="1"/>
</dbReference>
<dbReference type="VEuPathDB" id="FungiDB:B9J08_004854"/>
<comment type="similarity">
    <text evidence="2">Belongs to the peptidase M24B family.</text>
</comment>
<evidence type="ECO:0000256" key="1">
    <source>
        <dbReference type="ARBA" id="ARBA00001936"/>
    </source>
</evidence>
<comment type="caution">
    <text evidence="9">The sequence shown here is derived from an EMBL/GenBank/DDBJ whole genome shotgun (WGS) entry which is preliminary data.</text>
</comment>
<dbReference type="Gene3D" id="3.90.230.10">
    <property type="entry name" value="Creatinase/methionine aminopeptidase superfamily"/>
    <property type="match status" value="1"/>
</dbReference>
<dbReference type="InterPro" id="IPR032416">
    <property type="entry name" value="Peptidase_M24_C"/>
</dbReference>
<evidence type="ECO:0000256" key="2">
    <source>
        <dbReference type="ARBA" id="ARBA00008766"/>
    </source>
</evidence>
<dbReference type="AlphaFoldDB" id="A0A0L0NSG6"/>
<dbReference type="InterPro" id="IPR033740">
    <property type="entry name" value="Pept_M24B"/>
</dbReference>
<dbReference type="EMBL" id="LGST01000047">
    <property type="protein sequence ID" value="KND96988.1"/>
    <property type="molecule type" value="Genomic_DNA"/>
</dbReference>
<dbReference type="VEuPathDB" id="FungiDB:CJI97_004598"/>
<dbReference type="PANTHER" id="PTHR43763">
    <property type="entry name" value="XAA-PRO AMINOPEPTIDASE 1"/>
    <property type="match status" value="1"/>
</dbReference>
<dbReference type="GO" id="GO:0046872">
    <property type="term" value="F:metal ion binding"/>
    <property type="evidence" value="ECO:0007669"/>
    <property type="project" value="UniProtKB-KW"/>
</dbReference>
<dbReference type="Gene3D" id="3.40.350.10">
    <property type="entry name" value="Creatinase/prolidase N-terminal domain"/>
    <property type="match status" value="2"/>
</dbReference>
<dbReference type="VEuPathDB" id="FungiDB:QG37_06683"/>
<name>A0A0L0NSG6_CANAR</name>
<evidence type="ECO:0000256" key="3">
    <source>
        <dbReference type="ARBA" id="ARBA00022723"/>
    </source>
</evidence>
<dbReference type="GO" id="GO:0005737">
    <property type="term" value="C:cytoplasm"/>
    <property type="evidence" value="ECO:0007669"/>
    <property type="project" value="UniProtKB-ARBA"/>
</dbReference>
<dbReference type="InterPro" id="IPR029149">
    <property type="entry name" value="Creatin/AminoP/Spt16_N"/>
</dbReference>
<organism evidence="9 10">
    <name type="scientific">Candidozyma auris</name>
    <name type="common">Yeast</name>
    <name type="synonym">Candida auris</name>
    <dbReference type="NCBI Taxonomy" id="498019"/>
    <lineage>
        <taxon>Eukaryota</taxon>
        <taxon>Fungi</taxon>
        <taxon>Dikarya</taxon>
        <taxon>Ascomycota</taxon>
        <taxon>Saccharomycotina</taxon>
        <taxon>Pichiomycetes</taxon>
        <taxon>Metschnikowiaceae</taxon>
        <taxon>Candidozyma</taxon>
    </lineage>
</organism>
<evidence type="ECO:0000259" key="6">
    <source>
        <dbReference type="Pfam" id="PF00557"/>
    </source>
</evidence>
<keyword evidence="4" id="KW-0378">Hydrolase</keyword>
<dbReference type="InterPro" id="IPR000994">
    <property type="entry name" value="Pept_M24"/>
</dbReference>
<dbReference type="FunFam" id="3.90.230.10:FF:000004">
    <property type="entry name" value="xaa-Pro aminopeptidase 1 isoform X1"/>
    <property type="match status" value="1"/>
</dbReference>
<keyword evidence="3" id="KW-0479">Metal-binding</keyword>
<dbReference type="Proteomes" id="UP000037122">
    <property type="component" value="Unassembled WGS sequence"/>
</dbReference>
<dbReference type="SUPFAM" id="SSF53092">
    <property type="entry name" value="Creatinase/prolidase N-terminal domain"/>
    <property type="match status" value="1"/>
</dbReference>
<dbReference type="Pfam" id="PF16189">
    <property type="entry name" value="Creatinase_N_2"/>
    <property type="match status" value="1"/>
</dbReference>
<reference evidence="10" key="1">
    <citation type="journal article" date="2015" name="BMC Genomics">
        <title>Draft genome of a commonly misdiagnosed multidrug resistant pathogen Candida auris.</title>
        <authorList>
            <person name="Chatterjee S."/>
            <person name="Alampalli S.V."/>
            <person name="Nageshan R.K."/>
            <person name="Chettiar S.T."/>
            <person name="Joshi S."/>
            <person name="Tatu U.S."/>
        </authorList>
    </citation>
    <scope>NUCLEOTIDE SEQUENCE [LARGE SCALE GENOMIC DNA]</scope>
    <source>
        <strain evidence="10">6684</strain>
    </source>
</reference>
<proteinExistence type="inferred from homology"/>
<dbReference type="PANTHER" id="PTHR43763:SF6">
    <property type="entry name" value="XAA-PRO AMINOPEPTIDASE 1"/>
    <property type="match status" value="1"/>
</dbReference>
<dbReference type="VEuPathDB" id="FungiDB:CJJ09_004869"/>
<protein>
    <recommendedName>
        <fullName evidence="11">Xaa-Pro aminopeptidase</fullName>
    </recommendedName>
</protein>
<feature type="domain" description="Peptidase M24" evidence="6">
    <location>
        <begin position="402"/>
        <end position="621"/>
    </location>
</feature>
<evidence type="ECO:0000256" key="4">
    <source>
        <dbReference type="ARBA" id="ARBA00022801"/>
    </source>
</evidence>
<evidence type="ECO:0008006" key="11">
    <source>
        <dbReference type="Google" id="ProtNLM"/>
    </source>
</evidence>
<comment type="cofactor">
    <cofactor evidence="1">
        <name>Mn(2+)</name>
        <dbReference type="ChEBI" id="CHEBI:29035"/>
    </cofactor>
</comment>
<feature type="domain" description="Creatinase N-terminal" evidence="7">
    <location>
        <begin position="74"/>
        <end position="209"/>
    </location>
</feature>
<evidence type="ECO:0000313" key="9">
    <source>
        <dbReference type="EMBL" id="KND96988.1"/>
    </source>
</evidence>
<evidence type="ECO:0000313" key="10">
    <source>
        <dbReference type="Proteomes" id="UP000037122"/>
    </source>
</evidence>
<dbReference type="Pfam" id="PF00557">
    <property type="entry name" value="Peptidase_M24"/>
    <property type="match status" value="1"/>
</dbReference>
<dbReference type="CDD" id="cd01085">
    <property type="entry name" value="APP"/>
    <property type="match status" value="1"/>
</dbReference>
<sequence length="699" mass="78118">MEKQPLLQKPEDLSTWSLKGWITSCLPRAPPMPENPPDDLEAMLHSLSPLDSDPLPELPLAGTVQSKLGAGEKLKELRKLMKRHNIAVYIVPSEDEHQSEFTAVADKRREFLTGFKGSAGIAVVTLDDAETLSGEAALSTDGRYFLQAEKELDLKYWQLLKQGQVGYPSWQEFALKRAASSKFSNIISVDPKLLSLSVGQYFSSTLRYRGVVFKPFIEYNLVDEVWGNEKPSRTRDKAYVYTAQYSGESTNDKIARVRNIIRQKGATHLVITALDDIGWLFNLRADHSIPFSPFFFAYAVVSLDKVWLYADNDIIASVKPYLLSIESLSIKSYESFYSDLSTIKATVHDHSVRVILPSKSACNYALLTSLPLSVSRQTLIYNSVVAVLKLVKNKTELLNAKVAQAKDSLVFIIFFAWLENELIHKKNKINEYEAAQKIYSIRARFPSFKGLSYETISSTGPNAAIIHYEPTKDNNAIIDPKLPYLIDSGGHYLEGTTDITRTFKFGPDGLTHEMMKYFTLVLKGHIAVAMAKFPAESPASGTILDAYARQALWNEGLDFNHGTGHGVGAFGNVHEGPLYILTTAGGSGNAVYFKEGGILTNEPGFYVDGQFGFRVESELEIIKSKVGKSRQGEEFLAFNYLTKVPLGLNLIDPQYLSSVEKRWINSYHQSIVDDFGNMLLKIGEYRAYAWLLKETTPIA</sequence>
<evidence type="ECO:0000259" key="7">
    <source>
        <dbReference type="Pfam" id="PF01321"/>
    </source>
</evidence>
<feature type="domain" description="Peptidase M24 C-terminal" evidence="8">
    <location>
        <begin position="634"/>
        <end position="698"/>
    </location>
</feature>
<dbReference type="GO" id="GO:0070006">
    <property type="term" value="F:metalloaminopeptidase activity"/>
    <property type="evidence" value="ECO:0007669"/>
    <property type="project" value="InterPro"/>
</dbReference>
<keyword evidence="5" id="KW-0464">Manganese</keyword>